<dbReference type="PROSITE" id="PS51278">
    <property type="entry name" value="GATASE_TYPE_2"/>
    <property type="match status" value="1"/>
</dbReference>
<evidence type="ECO:0000259" key="3">
    <source>
        <dbReference type="PROSITE" id="PS51278"/>
    </source>
</evidence>
<dbReference type="InterPro" id="IPR017932">
    <property type="entry name" value="GATase_2_dom"/>
</dbReference>
<keyword evidence="1 4" id="KW-0808">Transferase</keyword>
<dbReference type="GO" id="GO:0016757">
    <property type="term" value="F:glycosyltransferase activity"/>
    <property type="evidence" value="ECO:0007669"/>
    <property type="project" value="UniProtKB-KW"/>
</dbReference>
<dbReference type="InterPro" id="IPR029055">
    <property type="entry name" value="Ntn_hydrolases_N"/>
</dbReference>
<protein>
    <submittedName>
        <fullName evidence="4">Amidophosphoribosyltransferase</fullName>
    </submittedName>
</protein>
<evidence type="ECO:0000313" key="5">
    <source>
        <dbReference type="Proteomes" id="UP000525652"/>
    </source>
</evidence>
<dbReference type="RefSeq" id="WP_185692745.1">
    <property type="nucleotide sequence ID" value="NZ_JACHVA010000081.1"/>
</dbReference>
<dbReference type="Gene3D" id="3.60.20.10">
    <property type="entry name" value="Glutamine Phosphoribosylpyrophosphate, subunit 1, domain 1"/>
    <property type="match status" value="1"/>
</dbReference>
<comment type="caution">
    <text evidence="4">The sequence shown here is derived from an EMBL/GenBank/DDBJ whole genome shotgun (WGS) entry which is preliminary data.</text>
</comment>
<dbReference type="EMBL" id="JACHVA010000081">
    <property type="protein sequence ID" value="MBC2602046.1"/>
    <property type="molecule type" value="Genomic_DNA"/>
</dbReference>
<feature type="domain" description="Glutamine amidotransferase type-2" evidence="3">
    <location>
        <begin position="9"/>
        <end position="304"/>
    </location>
</feature>
<organism evidence="4 5">
    <name type="scientific">Puniceicoccus vermicola</name>
    <dbReference type="NCBI Taxonomy" id="388746"/>
    <lineage>
        <taxon>Bacteria</taxon>
        <taxon>Pseudomonadati</taxon>
        <taxon>Verrucomicrobiota</taxon>
        <taxon>Opitutia</taxon>
        <taxon>Puniceicoccales</taxon>
        <taxon>Puniceicoccaceae</taxon>
        <taxon>Puniceicoccus</taxon>
    </lineage>
</organism>
<dbReference type="Gene3D" id="3.40.50.2020">
    <property type="match status" value="1"/>
</dbReference>
<dbReference type="InterPro" id="IPR029057">
    <property type="entry name" value="PRTase-like"/>
</dbReference>
<dbReference type="AlphaFoldDB" id="A0A7X1E4E1"/>
<sequence length="638" mass="73016">MSDAIKHECGLAVVRLRKPLEYYAEKYGTPLWGFFRLFLLMEKQHNRGQDGAGVGAVKLDMEAGQPYVFRARSVKSNSLDRIFRSLMRDYDRQVKSGNIHPEFVETVKKNFEFGAELLLGHLRYGTSGGYSQKVCHPYFRKSNWPMRNLLLAGNFNMTNTNELNERLVSRGQHPIFGTDTQTILEELGYHLDEEHNRLYRHFRDDEGLGGLENSDKISRALDPARVLRDSSQDWDGGYSIGGLIGNGDLFVVRDPWGIRPLYALVNDEVIAYASERAPLMTVFQKTAEEVREVEPGTVEVVKFDGQHSVERIREPKKLSPCSFERIYFSRGNDIEIYDERKKLGSALVPKILEAIDNDLDKTVFSYIPNTSEVAYYGMMQGLRRHRRAEVKAAIMERMRAGTLTEDCLDELITSNWPRSEKVANKDIKLRTFISQEKGRSEMVSHVYDISYGSVNVGDTLVCLDDSIVRGTTLKRSIIKILARLKPSRIFIASTAPQIRYPDCYGIDMSELGNFIAFQAMVELLRENGKSDLLEEVYHACVKQRDSRPEDMKNHVKTLYDCFSDDQISKKISELVTPVVPEWDGEVRIVFQTIASLHESLPNNQGDWYFTGNYPTPGGYRALNRAYINFFEKRTGRSY</sequence>
<dbReference type="SUPFAM" id="SSF53271">
    <property type="entry name" value="PRTase-like"/>
    <property type="match status" value="1"/>
</dbReference>
<evidence type="ECO:0000256" key="2">
    <source>
        <dbReference type="ARBA" id="ARBA00022962"/>
    </source>
</evidence>
<accession>A0A7X1E4E1</accession>
<dbReference type="Proteomes" id="UP000525652">
    <property type="component" value="Unassembled WGS sequence"/>
</dbReference>
<keyword evidence="5" id="KW-1185">Reference proteome</keyword>
<gene>
    <name evidence="4" type="ORF">H5P30_09685</name>
</gene>
<reference evidence="4 5" key="1">
    <citation type="submission" date="2020-07" db="EMBL/GenBank/DDBJ databases">
        <authorList>
            <person name="Feng X."/>
        </authorList>
    </citation>
    <scope>NUCLEOTIDE SEQUENCE [LARGE SCALE GENOMIC DNA]</scope>
    <source>
        <strain evidence="4 5">JCM14086</strain>
    </source>
</reference>
<keyword evidence="2" id="KW-0315">Glutamine amidotransferase</keyword>
<evidence type="ECO:0000256" key="1">
    <source>
        <dbReference type="ARBA" id="ARBA00022679"/>
    </source>
</evidence>
<dbReference type="SUPFAM" id="SSF56235">
    <property type="entry name" value="N-terminal nucleophile aminohydrolases (Ntn hydrolases)"/>
    <property type="match status" value="1"/>
</dbReference>
<dbReference type="PANTHER" id="PTHR11907">
    <property type="entry name" value="AMIDOPHOSPHORIBOSYLTRANSFERASE"/>
    <property type="match status" value="1"/>
</dbReference>
<evidence type="ECO:0000313" key="4">
    <source>
        <dbReference type="EMBL" id="MBC2602046.1"/>
    </source>
</evidence>
<name>A0A7X1E4E1_9BACT</name>
<keyword evidence="4" id="KW-0328">Glycosyltransferase</keyword>
<proteinExistence type="predicted"/>